<sequence>MKDIKTKEHSSKPKTRNPASRMPKELVRTAALEMKEKSRRISDGKDSSVSGLSPSEYASGKLESAETWTASKAGEAARAAGHKAVKKSYEKIRQRKRDGHTQEAEETAEAASGAVRDSMKTSGDSASMGRNAAAQTGSRQKETVKTSAEQAVKQGKIKVKPQDNLLPSVEQKYVVKKAPRTIRSPVMGKPPSGIKAGYHQSKQAARGMQAAKKSAAASIQMTKNTASGTKTAAKGAAAGIKAAASAVRSVFMALGAAGGGIVLFLILIAGIIGGAAFSGGTSSAEPLSAEVLAYTSTIQKYASQYGIPEYVPVIQAIMMQESGGRGTDPMQSSECPYNTRYPNSPNAIQEPEYSIEVGIQYYASCVEEAGCGSPYDMDKLKLSLQGYNCVKRS</sequence>
<dbReference type="Proteomes" id="UP000092574">
    <property type="component" value="Chromosome"/>
</dbReference>
<organism evidence="4 5">
    <name type="scientific">Blautia pseudococcoides</name>
    <dbReference type="NCBI Taxonomy" id="1796616"/>
    <lineage>
        <taxon>Bacteria</taxon>
        <taxon>Bacillati</taxon>
        <taxon>Bacillota</taxon>
        <taxon>Clostridia</taxon>
        <taxon>Lachnospirales</taxon>
        <taxon>Lachnospiraceae</taxon>
        <taxon>Blautia</taxon>
    </lineage>
</organism>
<evidence type="ECO:0000313" key="5">
    <source>
        <dbReference type="Proteomes" id="UP000092574"/>
    </source>
</evidence>
<dbReference type="Pfam" id="PF13702">
    <property type="entry name" value="Lysozyme_like"/>
    <property type="match status" value="1"/>
</dbReference>
<dbReference type="Gene3D" id="1.10.530.10">
    <property type="match status" value="1"/>
</dbReference>
<feature type="compositionally biased region" description="Basic and acidic residues" evidence="1">
    <location>
        <begin position="22"/>
        <end position="46"/>
    </location>
</feature>
<dbReference type="SUPFAM" id="SSF53955">
    <property type="entry name" value="Lysozyme-like"/>
    <property type="match status" value="1"/>
</dbReference>
<feature type="transmembrane region" description="Helical" evidence="2">
    <location>
        <begin position="250"/>
        <end position="277"/>
    </location>
</feature>
<evidence type="ECO:0000256" key="1">
    <source>
        <dbReference type="SAM" id="MobiDB-lite"/>
    </source>
</evidence>
<dbReference type="AlphaFoldDB" id="A0A1C7I981"/>
<keyword evidence="2" id="KW-1133">Transmembrane helix</keyword>
<keyword evidence="2" id="KW-0812">Transmembrane</keyword>
<evidence type="ECO:0000313" key="4">
    <source>
        <dbReference type="EMBL" id="ANU75578.1"/>
    </source>
</evidence>
<name>A0A1C7I981_9FIRM</name>
<evidence type="ECO:0000256" key="2">
    <source>
        <dbReference type="SAM" id="Phobius"/>
    </source>
</evidence>
<keyword evidence="2" id="KW-0472">Membrane</keyword>
<dbReference type="STRING" id="1796616.A4V09_07220"/>
<keyword evidence="5" id="KW-1185">Reference proteome</keyword>
<dbReference type="InterPro" id="IPR047194">
    <property type="entry name" value="CwlT-like_lysozyme"/>
</dbReference>
<feature type="compositionally biased region" description="Basic and acidic residues" evidence="1">
    <location>
        <begin position="1"/>
        <end position="11"/>
    </location>
</feature>
<feature type="domain" description="CwlT-like lysozyme" evidence="3">
    <location>
        <begin position="289"/>
        <end position="388"/>
    </location>
</feature>
<feature type="compositionally biased region" description="Low complexity" evidence="1">
    <location>
        <begin position="70"/>
        <end position="79"/>
    </location>
</feature>
<gene>
    <name evidence="4" type="ORF">A4V09_07220</name>
</gene>
<dbReference type="EMBL" id="CP015405">
    <property type="protein sequence ID" value="ANU75578.1"/>
    <property type="molecule type" value="Genomic_DNA"/>
</dbReference>
<proteinExistence type="predicted"/>
<dbReference type="RefSeq" id="WP_065541770.1">
    <property type="nucleotide sequence ID" value="NZ_CP015405.2"/>
</dbReference>
<reference evidence="4" key="1">
    <citation type="submission" date="2017-04" db="EMBL/GenBank/DDBJ databases">
        <title>Complete Genome Sequences of Twelve Strains of a Stable Defined Moderately Diverse Mouse Microbiota 2 (sDMDMm2).</title>
        <authorList>
            <person name="Uchimura Y."/>
            <person name="Wyss M."/>
            <person name="Brugiroux S."/>
            <person name="Limenitakis J.P."/>
            <person name="Stecher B."/>
            <person name="McCoy K.D."/>
            <person name="Macpherson A.J."/>
        </authorList>
    </citation>
    <scope>NUCLEOTIDE SEQUENCE</scope>
    <source>
        <strain evidence="4">YL58</strain>
    </source>
</reference>
<dbReference type="InterPro" id="IPR023346">
    <property type="entry name" value="Lysozyme-like_dom_sf"/>
</dbReference>
<evidence type="ECO:0000259" key="3">
    <source>
        <dbReference type="Pfam" id="PF13702"/>
    </source>
</evidence>
<dbReference type="KEGG" id="byl:A4V09_07220"/>
<accession>A0A1C7I981</accession>
<protein>
    <recommendedName>
        <fullName evidence="3">CwlT-like lysozyme domain-containing protein</fullName>
    </recommendedName>
</protein>
<feature type="region of interest" description="Disordered" evidence="1">
    <location>
        <begin position="1"/>
        <end position="148"/>
    </location>
</feature>
<dbReference type="OrthoDB" id="3186156at2"/>